<evidence type="ECO:0000256" key="1">
    <source>
        <dbReference type="SAM" id="MobiDB-lite"/>
    </source>
</evidence>
<protein>
    <submittedName>
        <fullName evidence="2">Uncharacterized protein</fullName>
    </submittedName>
</protein>
<reference evidence="2 3" key="1">
    <citation type="journal article" date="2015" name="Front. Microbiol.">
        <title>Genome sequence of the plant growth promoting endophytic yeast Rhodotorula graminis WP1.</title>
        <authorList>
            <person name="Firrincieli A."/>
            <person name="Otillar R."/>
            <person name="Salamov A."/>
            <person name="Schmutz J."/>
            <person name="Khan Z."/>
            <person name="Redman R.S."/>
            <person name="Fleck N.D."/>
            <person name="Lindquist E."/>
            <person name="Grigoriev I.V."/>
            <person name="Doty S.L."/>
        </authorList>
    </citation>
    <scope>NUCLEOTIDE SEQUENCE [LARGE SCALE GENOMIC DNA]</scope>
    <source>
        <strain evidence="2 3">WP1</strain>
    </source>
</reference>
<dbReference type="EMBL" id="KQ474076">
    <property type="protein sequence ID" value="KPV76658.1"/>
    <property type="molecule type" value="Genomic_DNA"/>
</dbReference>
<dbReference type="GeneID" id="28976880"/>
<feature type="compositionally biased region" description="Low complexity" evidence="1">
    <location>
        <begin position="175"/>
        <end position="185"/>
    </location>
</feature>
<feature type="compositionally biased region" description="Low complexity" evidence="1">
    <location>
        <begin position="129"/>
        <end position="167"/>
    </location>
</feature>
<keyword evidence="3" id="KW-1185">Reference proteome</keyword>
<accession>A0A194S7F0</accession>
<feature type="region of interest" description="Disordered" evidence="1">
    <location>
        <begin position="215"/>
        <end position="293"/>
    </location>
</feature>
<name>A0A194S7F0_RHOGW</name>
<evidence type="ECO:0000313" key="3">
    <source>
        <dbReference type="Proteomes" id="UP000053890"/>
    </source>
</evidence>
<dbReference type="AlphaFoldDB" id="A0A194S7F0"/>
<feature type="region of interest" description="Disordered" evidence="1">
    <location>
        <begin position="108"/>
        <end position="192"/>
    </location>
</feature>
<feature type="compositionally biased region" description="Polar residues" evidence="1">
    <location>
        <begin position="264"/>
        <end position="281"/>
    </location>
</feature>
<proteinExistence type="predicted"/>
<organism evidence="2 3">
    <name type="scientific">Rhodotorula graminis (strain WP1)</name>
    <dbReference type="NCBI Taxonomy" id="578459"/>
    <lineage>
        <taxon>Eukaryota</taxon>
        <taxon>Fungi</taxon>
        <taxon>Dikarya</taxon>
        <taxon>Basidiomycota</taxon>
        <taxon>Pucciniomycotina</taxon>
        <taxon>Microbotryomycetes</taxon>
        <taxon>Sporidiobolales</taxon>
        <taxon>Sporidiobolaceae</taxon>
        <taxon>Rhodotorula</taxon>
    </lineage>
</organism>
<gene>
    <name evidence="2" type="ORF">RHOBADRAFT_52634</name>
</gene>
<sequence>MPAPAPAIFSHLTAFLSPLVPLDTRLAWISHGGKLATHSQVDKDHCSIDLYLANYLARTLDTLVPRLEALGIQLHDSAWITACLASHHLVDRRPFSFPALDLDSSPLAQPDPALLAPDHSPALSHDTPHSVSPSSTRRSTSTHAVPRSRTTTTTTTHDLATPLTTAAHSTNFRQPSPASPESSPAMGAQALSMSDAEVERLLLERAGPTSFLGKLQAARAGQSTDDDNDDVTMYPSPVRSVQHRLSSSESQFADLEDLEDGHLTPSSGTLSRHSRSASPTAKNDHGPARAENDDAPTSVAAFFTQPLVEQGGGPPVYDADALVALLRRQGSAPKEQAERVVHGEGGWTVRRRARGGTRDEG</sequence>
<dbReference type="RefSeq" id="XP_018272707.1">
    <property type="nucleotide sequence ID" value="XM_018416432.1"/>
</dbReference>
<evidence type="ECO:0000313" key="2">
    <source>
        <dbReference type="EMBL" id="KPV76658.1"/>
    </source>
</evidence>
<feature type="region of interest" description="Disordered" evidence="1">
    <location>
        <begin position="331"/>
        <end position="361"/>
    </location>
</feature>
<dbReference type="Proteomes" id="UP000053890">
    <property type="component" value="Unassembled WGS sequence"/>
</dbReference>
<feature type="compositionally biased region" description="Basic and acidic residues" evidence="1">
    <location>
        <begin position="282"/>
        <end position="292"/>
    </location>
</feature>
<dbReference type="OrthoDB" id="2537448at2759"/>
<feature type="compositionally biased region" description="Low complexity" evidence="1">
    <location>
        <begin position="108"/>
        <end position="118"/>
    </location>
</feature>